<proteinExistence type="predicted"/>
<gene>
    <name evidence="1" type="ORF">CPT_Moby_118</name>
</gene>
<evidence type="ECO:0000313" key="2">
    <source>
        <dbReference type="Proteomes" id="UP000325424"/>
    </source>
</evidence>
<dbReference type="EMBL" id="MN095772">
    <property type="protein sequence ID" value="QFR57863.1"/>
    <property type="molecule type" value="Genomic_DNA"/>
</dbReference>
<reference evidence="2" key="1">
    <citation type="submission" date="2019-06" db="EMBL/GenBank/DDBJ databases">
        <title>Complete genome sequence of Stenotrophomonas phage Moby.</title>
        <authorList>
            <person name="Vicary A."/>
            <person name="Newkirk H."/>
            <person name="Moreland R."/>
            <person name="Liu M."/>
            <person name="Ramsey J."/>
            <person name="Gonzalez C.F."/>
            <person name="Leavitt J."/>
        </authorList>
    </citation>
    <scope>NUCLEOTIDE SEQUENCE [LARGE SCALE GENOMIC DNA]</scope>
</reference>
<name>A0A5P8PMD9_9CAUD</name>
<dbReference type="Proteomes" id="UP000325424">
    <property type="component" value="Segment"/>
</dbReference>
<sequence>MARGKKKGLQADLIAAATGKHSEPEWNILTPPGKLELAKALNFYNYNFDEKAKKKWAMTWLKKHRPELYSQADKAPMYMFATFAVFMRMESRGLVLEDKYKAQMIEWAESLGPRKSDDDEDEKPKPVKIKKVRLDFNMQALDDILDEALYSVVGDAPVPEFDSSKPFGAVIKYCEEQLELIREDNQQYPKHMKKFFKSILERANSVAQIVKTRKVVRKPRKVDPLKMTAKVKYSKRYEDLKIDGMKPSEVVGKKKLFIFDTKYRRFFKLVATEAGFVFSGTTLANIDLAKSSSKTVRKPEEALKAGMGIRELDRSYGLIKGKEFELTGVRFNDNILIINAS</sequence>
<accession>A0A5P8PMD9</accession>
<evidence type="ECO:0000313" key="1">
    <source>
        <dbReference type="EMBL" id="QFR57863.1"/>
    </source>
</evidence>
<keyword evidence="2" id="KW-1185">Reference proteome</keyword>
<protein>
    <submittedName>
        <fullName evidence="1">Uncharacterized protein</fullName>
    </submittedName>
</protein>
<organism evidence="1 2">
    <name type="scientific">Stenotrophomonas phage Moby</name>
    <dbReference type="NCBI Taxonomy" id="2601680"/>
    <lineage>
        <taxon>Viruses</taxon>
        <taxon>Duplodnaviria</taxon>
        <taxon>Heunggongvirae</taxon>
        <taxon>Uroviricota</taxon>
        <taxon>Caudoviricetes</taxon>
        <taxon>Menderavirus</taxon>
        <taxon>Menderavirus moby</taxon>
    </lineage>
</organism>